<proteinExistence type="predicted"/>
<keyword evidence="3" id="KW-0732">Signal</keyword>
<keyword evidence="2" id="KW-0472">Membrane</keyword>
<evidence type="ECO:0000313" key="5">
    <source>
        <dbReference type="Proteomes" id="UP001189429"/>
    </source>
</evidence>
<feature type="chain" id="PRO_5047120680" evidence="3">
    <location>
        <begin position="27"/>
        <end position="603"/>
    </location>
</feature>
<feature type="transmembrane region" description="Helical" evidence="2">
    <location>
        <begin position="120"/>
        <end position="140"/>
    </location>
</feature>
<gene>
    <name evidence="4" type="ORF">PCOR1329_LOCUS15279</name>
</gene>
<keyword evidence="2" id="KW-0812">Transmembrane</keyword>
<feature type="region of interest" description="Disordered" evidence="1">
    <location>
        <begin position="428"/>
        <end position="468"/>
    </location>
</feature>
<name>A0ABN9QVA5_9DINO</name>
<organism evidence="4 5">
    <name type="scientific">Prorocentrum cordatum</name>
    <dbReference type="NCBI Taxonomy" id="2364126"/>
    <lineage>
        <taxon>Eukaryota</taxon>
        <taxon>Sar</taxon>
        <taxon>Alveolata</taxon>
        <taxon>Dinophyceae</taxon>
        <taxon>Prorocentrales</taxon>
        <taxon>Prorocentraceae</taxon>
        <taxon>Prorocentrum</taxon>
    </lineage>
</organism>
<reference evidence="4" key="1">
    <citation type="submission" date="2023-10" db="EMBL/GenBank/DDBJ databases">
        <authorList>
            <person name="Chen Y."/>
            <person name="Shah S."/>
            <person name="Dougan E. K."/>
            <person name="Thang M."/>
            <person name="Chan C."/>
        </authorList>
    </citation>
    <scope>NUCLEOTIDE SEQUENCE [LARGE SCALE GENOMIC DNA]</scope>
</reference>
<evidence type="ECO:0000256" key="2">
    <source>
        <dbReference type="SAM" id="Phobius"/>
    </source>
</evidence>
<feature type="non-terminal residue" evidence="4">
    <location>
        <position position="1"/>
    </location>
</feature>
<dbReference type="EMBL" id="CAUYUJ010004610">
    <property type="protein sequence ID" value="CAK0810264.1"/>
    <property type="molecule type" value="Genomic_DNA"/>
</dbReference>
<keyword evidence="5" id="KW-1185">Reference proteome</keyword>
<evidence type="ECO:0000256" key="1">
    <source>
        <dbReference type="SAM" id="MobiDB-lite"/>
    </source>
</evidence>
<evidence type="ECO:0000256" key="3">
    <source>
        <dbReference type="SAM" id="SignalP"/>
    </source>
</evidence>
<comment type="caution">
    <text evidence="4">The sequence shown here is derived from an EMBL/GenBank/DDBJ whole genome shotgun (WGS) entry which is preliminary data.</text>
</comment>
<accession>A0ABN9QVA5</accession>
<sequence>RRTALVIPVALLCALMSLVAFWAGDAVCSHGGGDSLYGGACLVAFFVEVVPCTLWLAVLFTVGLEIRNGVGLGLFRVHSLEGDPALHDLIQHTREQYPQMWMYLFGLIEENPWHLSRLHLAMGILLAWCVLAIVLVLALVTRRPFRGSPPTAADLEQEVLSGGWPDAPESELRELRRLRPCQVLALSHVRRISGKLHAEAMPRLRRRVAELGFRSEDLDLALAWIREQAPIVIHLKLERCAAQLSEDSHYRNQFQICGSGGTYDNRSRMAWEDDLFGCAYRGAAPFERCKYGSMNVINDPHGVRKCAQYGSSYLLLRGARLRTTFSAQDSAGLDARDLATVDYYGHVFLKYSDDELRGALMVAKMQGSAGIDSRVLSSYKEAQVHGEVRLCEHVEIIVAHPCMQQTPHRLDSLRALERRCRAQSVWIETGDASEPRDAPRASSGEPLARDAGSPASAGAGGAARPRRSSDGVEDLALAAYGDPGQAGFELLVVIRGALGPHAARINGSYCASAERGLGPASAGRPVFTKCGGGARLRRALAAGEEGAPRWSVVGTAAEDEPSLLSQDSGPWLRANVSARDPSSAADWAVRTSSGWETQRGLQV</sequence>
<dbReference type="Pfam" id="PF12294">
    <property type="entry name" value="DUF3626"/>
    <property type="match status" value="1"/>
</dbReference>
<keyword evidence="2" id="KW-1133">Transmembrane helix</keyword>
<feature type="transmembrane region" description="Helical" evidence="2">
    <location>
        <begin position="36"/>
        <end position="62"/>
    </location>
</feature>
<feature type="signal peptide" evidence="3">
    <location>
        <begin position="1"/>
        <end position="26"/>
    </location>
</feature>
<protein>
    <submittedName>
        <fullName evidence="4">Uncharacterized protein</fullName>
    </submittedName>
</protein>
<dbReference type="Proteomes" id="UP001189429">
    <property type="component" value="Unassembled WGS sequence"/>
</dbReference>
<dbReference type="InterPro" id="IPR022074">
    <property type="entry name" value="DUF3626"/>
</dbReference>
<evidence type="ECO:0000313" key="4">
    <source>
        <dbReference type="EMBL" id="CAK0810264.1"/>
    </source>
</evidence>
<feature type="non-terminal residue" evidence="4">
    <location>
        <position position="603"/>
    </location>
</feature>